<evidence type="ECO:0000313" key="7">
    <source>
        <dbReference type="Proteomes" id="UP000298381"/>
    </source>
</evidence>
<dbReference type="Gene3D" id="1.10.10.10">
    <property type="entry name" value="Winged helix-like DNA-binding domain superfamily/Winged helix DNA-binding domain"/>
    <property type="match status" value="1"/>
</dbReference>
<name>A0A4Z0D580_9FIRM</name>
<keyword evidence="3" id="KW-0804">Transcription</keyword>
<dbReference type="EMBL" id="SRIB01000009">
    <property type="protein sequence ID" value="TFZ39774.1"/>
    <property type="molecule type" value="Genomic_DNA"/>
</dbReference>
<dbReference type="PANTHER" id="PTHR30514">
    <property type="entry name" value="GLUCOKINASE"/>
    <property type="match status" value="1"/>
</dbReference>
<dbReference type="InterPro" id="IPR047640">
    <property type="entry name" value="RpiR-like"/>
</dbReference>
<dbReference type="InterPro" id="IPR000281">
    <property type="entry name" value="HTH_RpiR"/>
</dbReference>
<dbReference type="PANTHER" id="PTHR30514:SF18">
    <property type="entry name" value="RPIR-FAMILY TRANSCRIPTIONAL REGULATOR"/>
    <property type="match status" value="1"/>
</dbReference>
<evidence type="ECO:0000256" key="2">
    <source>
        <dbReference type="ARBA" id="ARBA00023125"/>
    </source>
</evidence>
<evidence type="ECO:0000256" key="3">
    <source>
        <dbReference type="ARBA" id="ARBA00023163"/>
    </source>
</evidence>
<dbReference type="Pfam" id="PF01380">
    <property type="entry name" value="SIS"/>
    <property type="match status" value="1"/>
</dbReference>
<dbReference type="Pfam" id="PF01418">
    <property type="entry name" value="HTH_6"/>
    <property type="match status" value="1"/>
</dbReference>
<dbReference type="InterPro" id="IPR035472">
    <property type="entry name" value="RpiR-like_SIS"/>
</dbReference>
<dbReference type="AlphaFoldDB" id="A0A4Z0D580"/>
<dbReference type="SUPFAM" id="SSF46689">
    <property type="entry name" value="Homeodomain-like"/>
    <property type="match status" value="1"/>
</dbReference>
<dbReference type="OrthoDB" id="2930at2"/>
<comment type="caution">
    <text evidence="6">The sequence shown here is derived from an EMBL/GenBank/DDBJ whole genome shotgun (WGS) entry which is preliminary data.</text>
</comment>
<reference evidence="6 7" key="1">
    <citation type="submission" date="2019-03" db="EMBL/GenBank/DDBJ databases">
        <title>Draft genome sequence data and analysis of a Fermenting Bacterium, Soehngenia longevitae strain 1933PT, isolated from petroleum reservoir in Azerbaijan.</title>
        <authorList>
            <person name="Grouzdev D.S."/>
            <person name="Bidzhieva S.K."/>
            <person name="Sokolova D.S."/>
            <person name="Tourova T.P."/>
            <person name="Poltaraus A.B."/>
            <person name="Nazina T.N."/>
        </authorList>
    </citation>
    <scope>NUCLEOTIDE SEQUENCE [LARGE SCALE GENOMIC DNA]</scope>
    <source>
        <strain evidence="6 7">1933P</strain>
    </source>
</reference>
<sequence>MDQNVITNIQENFMSLSKAQKIIAEYIINHYDKAAFMTAAAIGNQLNVSESTVVRFANVLGYTGYKELQRDLQELIRNKLTTVQRISLSDELSKSSEFIDKVMGKDMENMKKTMLEINEPNFNLAVNSIIEAENIFIIGLRSSTFLAGYLNFYLNFIFDNVKLIQPSANDIFEQLAKIKPSDVLICITYPRYSKRTLDALDYVNTKGSKIITFTDSSLSPAYSRSDISLIAKSEMLSFVDSLVAPMSLINTFILAIAAKRREDITPYFEELESIWEKYGTYNESSNTKNN</sequence>
<dbReference type="PROSITE" id="PS51464">
    <property type="entry name" value="SIS"/>
    <property type="match status" value="1"/>
</dbReference>
<evidence type="ECO:0000259" key="5">
    <source>
        <dbReference type="PROSITE" id="PS51464"/>
    </source>
</evidence>
<keyword evidence="1" id="KW-0805">Transcription regulation</keyword>
<dbReference type="InterPro" id="IPR009057">
    <property type="entry name" value="Homeodomain-like_sf"/>
</dbReference>
<dbReference type="PROSITE" id="PS51071">
    <property type="entry name" value="HTH_RPIR"/>
    <property type="match status" value="1"/>
</dbReference>
<evidence type="ECO:0000256" key="1">
    <source>
        <dbReference type="ARBA" id="ARBA00023015"/>
    </source>
</evidence>
<organism evidence="6 7">
    <name type="scientific">Soehngenia longivitae</name>
    <dbReference type="NCBI Taxonomy" id="2562294"/>
    <lineage>
        <taxon>Bacteria</taxon>
        <taxon>Bacillati</taxon>
        <taxon>Bacillota</taxon>
        <taxon>Tissierellia</taxon>
        <taxon>Tissierellales</taxon>
        <taxon>Tissierellaceae</taxon>
        <taxon>Soehngenia</taxon>
    </lineage>
</organism>
<proteinExistence type="predicted"/>
<dbReference type="SUPFAM" id="SSF53697">
    <property type="entry name" value="SIS domain"/>
    <property type="match status" value="1"/>
</dbReference>
<dbReference type="InterPro" id="IPR001347">
    <property type="entry name" value="SIS_dom"/>
</dbReference>
<gene>
    <name evidence="6" type="ORF">E4100_07000</name>
</gene>
<keyword evidence="2" id="KW-0238">DNA-binding</keyword>
<dbReference type="CDD" id="cd05013">
    <property type="entry name" value="SIS_RpiR"/>
    <property type="match status" value="1"/>
</dbReference>
<dbReference type="Proteomes" id="UP000298381">
    <property type="component" value="Unassembled WGS sequence"/>
</dbReference>
<dbReference type="RefSeq" id="WP_135271326.1">
    <property type="nucleotide sequence ID" value="NZ_SRIB01000009.1"/>
</dbReference>
<protein>
    <submittedName>
        <fullName evidence="6">MurR/RpiR family transcriptional regulator</fullName>
    </submittedName>
</protein>
<accession>A0A4Z0D580</accession>
<evidence type="ECO:0000259" key="4">
    <source>
        <dbReference type="PROSITE" id="PS51071"/>
    </source>
</evidence>
<dbReference type="InterPro" id="IPR036388">
    <property type="entry name" value="WH-like_DNA-bd_sf"/>
</dbReference>
<dbReference type="GO" id="GO:0003700">
    <property type="term" value="F:DNA-binding transcription factor activity"/>
    <property type="evidence" value="ECO:0007669"/>
    <property type="project" value="InterPro"/>
</dbReference>
<feature type="domain" description="HTH rpiR-type" evidence="4">
    <location>
        <begin position="3"/>
        <end position="79"/>
    </location>
</feature>
<dbReference type="GO" id="GO:1901135">
    <property type="term" value="P:carbohydrate derivative metabolic process"/>
    <property type="evidence" value="ECO:0007669"/>
    <property type="project" value="InterPro"/>
</dbReference>
<feature type="domain" description="SIS" evidence="5">
    <location>
        <begin position="125"/>
        <end position="262"/>
    </location>
</feature>
<dbReference type="InterPro" id="IPR046348">
    <property type="entry name" value="SIS_dom_sf"/>
</dbReference>
<dbReference type="GO" id="GO:0003677">
    <property type="term" value="F:DNA binding"/>
    <property type="evidence" value="ECO:0007669"/>
    <property type="project" value="UniProtKB-KW"/>
</dbReference>
<keyword evidence="7" id="KW-1185">Reference proteome</keyword>
<evidence type="ECO:0000313" key="6">
    <source>
        <dbReference type="EMBL" id="TFZ39774.1"/>
    </source>
</evidence>
<dbReference type="Gene3D" id="3.40.50.10490">
    <property type="entry name" value="Glucose-6-phosphate isomerase like protein, domain 1"/>
    <property type="match status" value="1"/>
</dbReference>
<dbReference type="GO" id="GO:0097367">
    <property type="term" value="F:carbohydrate derivative binding"/>
    <property type="evidence" value="ECO:0007669"/>
    <property type="project" value="InterPro"/>
</dbReference>